<evidence type="ECO:0000313" key="1">
    <source>
        <dbReference type="EMBL" id="VDD97934.1"/>
    </source>
</evidence>
<proteinExistence type="predicted"/>
<reference evidence="3" key="1">
    <citation type="submission" date="2017-02" db="UniProtKB">
        <authorList>
            <consortium name="WormBaseParasite"/>
        </authorList>
    </citation>
    <scope>IDENTIFICATION</scope>
</reference>
<dbReference type="Proteomes" id="UP000274131">
    <property type="component" value="Unassembled WGS sequence"/>
</dbReference>
<accession>A0A0N4VR89</accession>
<dbReference type="WBParaSite" id="EVEC_0001355401-mRNA-1">
    <property type="protein sequence ID" value="EVEC_0001355401-mRNA-1"/>
    <property type="gene ID" value="EVEC_0001355401"/>
</dbReference>
<name>A0A0N4VR89_ENTVE</name>
<evidence type="ECO:0000313" key="2">
    <source>
        <dbReference type="Proteomes" id="UP000274131"/>
    </source>
</evidence>
<organism evidence="3">
    <name type="scientific">Enterobius vermicularis</name>
    <name type="common">Human pinworm</name>
    <dbReference type="NCBI Taxonomy" id="51028"/>
    <lineage>
        <taxon>Eukaryota</taxon>
        <taxon>Metazoa</taxon>
        <taxon>Ecdysozoa</taxon>
        <taxon>Nematoda</taxon>
        <taxon>Chromadorea</taxon>
        <taxon>Rhabditida</taxon>
        <taxon>Spirurina</taxon>
        <taxon>Oxyuridomorpha</taxon>
        <taxon>Oxyuroidea</taxon>
        <taxon>Oxyuridae</taxon>
        <taxon>Enterobius</taxon>
    </lineage>
</organism>
<evidence type="ECO:0000313" key="3">
    <source>
        <dbReference type="WBParaSite" id="EVEC_0001355401-mRNA-1"/>
    </source>
</evidence>
<dbReference type="AlphaFoldDB" id="A0A0N4VR89"/>
<sequence>MEEVLGSFVTVGQTPAPPQEGRKTTLPYPTLLIQGVSQRVHSLHRNRSSPISFFILYSRVLVTAGIGLTYSHLILTPEHLRVQATCFVTINCTVRSNCQHQKWFETAETQMSKWNQDARAE</sequence>
<protein>
    <submittedName>
        <fullName evidence="1 3">Uncharacterized protein</fullName>
    </submittedName>
</protein>
<dbReference type="EMBL" id="UXUI01015992">
    <property type="protein sequence ID" value="VDD97934.1"/>
    <property type="molecule type" value="Genomic_DNA"/>
</dbReference>
<reference evidence="1 2" key="2">
    <citation type="submission" date="2018-10" db="EMBL/GenBank/DDBJ databases">
        <authorList>
            <consortium name="Pathogen Informatics"/>
        </authorList>
    </citation>
    <scope>NUCLEOTIDE SEQUENCE [LARGE SCALE GENOMIC DNA]</scope>
</reference>
<keyword evidence="2" id="KW-1185">Reference proteome</keyword>
<gene>
    <name evidence="1" type="ORF">EVEC_LOCUS12685</name>
</gene>